<dbReference type="Proteomes" id="UP000585507">
    <property type="component" value="Unassembled WGS sequence"/>
</dbReference>
<accession>A0A7W8X7M5</accession>
<gene>
    <name evidence="1" type="ORF">GGD55_003142</name>
</gene>
<evidence type="ECO:0000313" key="2">
    <source>
        <dbReference type="Proteomes" id="UP000585507"/>
    </source>
</evidence>
<dbReference type="RefSeq" id="WP_112864798.1">
    <property type="nucleotide sequence ID" value="NZ_JACHBK010000006.1"/>
</dbReference>
<keyword evidence="2" id="KW-1185">Reference proteome</keyword>
<reference evidence="1 2" key="1">
    <citation type="submission" date="2020-08" db="EMBL/GenBank/DDBJ databases">
        <title>Genomic Encyclopedia of Type Strains, Phase IV (KMG-V): Genome sequencing to study the core and pangenomes of soil and plant-associated prokaryotes.</title>
        <authorList>
            <person name="Whitman W."/>
        </authorList>
    </citation>
    <scope>NUCLEOTIDE SEQUENCE [LARGE SCALE GENOMIC DNA]</scope>
    <source>
        <strain evidence="1 2">SEMIA 4084</strain>
    </source>
</reference>
<organism evidence="1 2">
    <name type="scientific">Rhizobium giardinii</name>
    <dbReference type="NCBI Taxonomy" id="56731"/>
    <lineage>
        <taxon>Bacteria</taxon>
        <taxon>Pseudomonadati</taxon>
        <taxon>Pseudomonadota</taxon>
        <taxon>Alphaproteobacteria</taxon>
        <taxon>Hyphomicrobiales</taxon>
        <taxon>Rhizobiaceae</taxon>
        <taxon>Rhizobium/Agrobacterium group</taxon>
        <taxon>Rhizobium</taxon>
    </lineage>
</organism>
<comment type="caution">
    <text evidence="1">The sequence shown here is derived from an EMBL/GenBank/DDBJ whole genome shotgun (WGS) entry which is preliminary data.</text>
</comment>
<proteinExistence type="predicted"/>
<name>A0A7W8X7M5_9HYPH</name>
<dbReference type="AlphaFoldDB" id="A0A7W8X7M5"/>
<evidence type="ECO:0000313" key="1">
    <source>
        <dbReference type="EMBL" id="MBB5536435.1"/>
    </source>
</evidence>
<sequence>MPSTTIIWNPDDWEIFALGLLNCRHGVLNVHKVPAKDQGDLGIDYYCNKDSVAYQCYAVEEPIGVAERAKKQKDKITRDLGKLQKNNVIVSKLFLGAPIKRWVLLSPLHDSKDVNIHCANKTTELRSKALPYLDTDFEVLIHDQAFFGADALTLNAAQLSLIKLSIPNPTNPQISSWEKEEGSQDLLSTARTKLAKRTTPQKLEDAVADATRYHLQGAALMSALRSQAPELHDNLATVIASRRRHLEFAGPTAVSASGILNDEIMNLKGAIKGAAPNLSPENVDQLVFGTVSEWIMQCPLDFPDVP</sequence>
<dbReference type="EMBL" id="JACHBK010000006">
    <property type="protein sequence ID" value="MBB5536435.1"/>
    <property type="molecule type" value="Genomic_DNA"/>
</dbReference>
<protein>
    <submittedName>
        <fullName evidence="1">Uncharacterized protein</fullName>
    </submittedName>
</protein>